<sequence length="292" mass="32440">SNQQVVTCRLQFSPQTDGDTLKVTLTSGSYIEDCDVKLQLQLTNTPTINLGCNSGTQPVSTMSAVNGKADIWLSRPTFQDISYWFEVTVTAVRTEAAPLGGNSGTADIGLIVGVTVGVLALVIIAIVLFVCCYRKRQTSNRLKSDNNKDVVTNSLFTNTSHGYENNMAKISFDNSLQKSPKFDKSLLGQNYSRGDENDGKPKSALERFGHPPSHRGQSNFENREFDSAKKNERNFSKPLQNLEERETVKPRDVSSQKVFRDTSEDAQNPPKSLMLSSLHSNVKFRSLFMKMK</sequence>
<feature type="compositionally biased region" description="Basic and acidic residues" evidence="1">
    <location>
        <begin position="242"/>
        <end position="263"/>
    </location>
</feature>
<feature type="transmembrane region" description="Helical" evidence="2">
    <location>
        <begin position="108"/>
        <end position="133"/>
    </location>
</feature>
<proteinExistence type="predicted"/>
<keyword evidence="2" id="KW-1133">Transmembrane helix</keyword>
<dbReference type="EMBL" id="HACG01018879">
    <property type="protein sequence ID" value="CEK65744.1"/>
    <property type="molecule type" value="Transcribed_RNA"/>
</dbReference>
<organism evidence="3">
    <name type="scientific">Arion vulgaris</name>
    <dbReference type="NCBI Taxonomy" id="1028688"/>
    <lineage>
        <taxon>Eukaryota</taxon>
        <taxon>Metazoa</taxon>
        <taxon>Spiralia</taxon>
        <taxon>Lophotrochozoa</taxon>
        <taxon>Mollusca</taxon>
        <taxon>Gastropoda</taxon>
        <taxon>Heterobranchia</taxon>
        <taxon>Euthyneura</taxon>
        <taxon>Panpulmonata</taxon>
        <taxon>Eupulmonata</taxon>
        <taxon>Stylommatophora</taxon>
        <taxon>Helicina</taxon>
        <taxon>Arionoidea</taxon>
        <taxon>Arionidae</taxon>
        <taxon>Arion</taxon>
    </lineage>
</organism>
<evidence type="ECO:0000256" key="2">
    <source>
        <dbReference type="SAM" id="Phobius"/>
    </source>
</evidence>
<keyword evidence="2" id="KW-0472">Membrane</keyword>
<accession>A0A0B6ZAX6</accession>
<dbReference type="AlphaFoldDB" id="A0A0B6ZAX6"/>
<feature type="compositionally biased region" description="Basic and acidic residues" evidence="1">
    <location>
        <begin position="221"/>
        <end position="235"/>
    </location>
</feature>
<gene>
    <name evidence="3" type="primary">ORF56111</name>
</gene>
<feature type="region of interest" description="Disordered" evidence="1">
    <location>
        <begin position="185"/>
        <end position="272"/>
    </location>
</feature>
<keyword evidence="2" id="KW-0812">Transmembrane</keyword>
<feature type="compositionally biased region" description="Basic and acidic residues" evidence="1">
    <location>
        <begin position="193"/>
        <end position="209"/>
    </location>
</feature>
<reference evidence="3" key="1">
    <citation type="submission" date="2014-12" db="EMBL/GenBank/DDBJ databases">
        <title>Insight into the proteome of Arion vulgaris.</title>
        <authorList>
            <person name="Aradska J."/>
            <person name="Bulat T."/>
            <person name="Smidak R."/>
            <person name="Sarate P."/>
            <person name="Gangsoo J."/>
            <person name="Sialana F."/>
            <person name="Bilban M."/>
            <person name="Lubec G."/>
        </authorList>
    </citation>
    <scope>NUCLEOTIDE SEQUENCE</scope>
    <source>
        <tissue evidence="3">Skin</tissue>
    </source>
</reference>
<evidence type="ECO:0000256" key="1">
    <source>
        <dbReference type="SAM" id="MobiDB-lite"/>
    </source>
</evidence>
<protein>
    <submittedName>
        <fullName evidence="3">Uncharacterized protein</fullName>
    </submittedName>
</protein>
<evidence type="ECO:0000313" key="3">
    <source>
        <dbReference type="EMBL" id="CEK65744.1"/>
    </source>
</evidence>
<feature type="non-terminal residue" evidence="3">
    <location>
        <position position="1"/>
    </location>
</feature>
<name>A0A0B6ZAX6_9EUPU</name>